<protein>
    <recommendedName>
        <fullName evidence="4">DUF2269 domain-containing protein</fullName>
    </recommendedName>
</protein>
<organism evidence="2 3">
    <name type="scientific">Photobacterium rosenbergii</name>
    <dbReference type="NCBI Taxonomy" id="294936"/>
    <lineage>
        <taxon>Bacteria</taxon>
        <taxon>Pseudomonadati</taxon>
        <taxon>Pseudomonadota</taxon>
        <taxon>Gammaproteobacteria</taxon>
        <taxon>Vibrionales</taxon>
        <taxon>Vibrionaceae</taxon>
        <taxon>Photobacterium</taxon>
    </lineage>
</organism>
<feature type="transmembrane region" description="Helical" evidence="1">
    <location>
        <begin position="50"/>
        <end position="70"/>
    </location>
</feature>
<feature type="transmembrane region" description="Helical" evidence="1">
    <location>
        <begin position="91"/>
        <end position="112"/>
    </location>
</feature>
<dbReference type="AlphaFoldDB" id="A0A2T3N833"/>
<evidence type="ECO:0000313" key="3">
    <source>
        <dbReference type="Proteomes" id="UP000241346"/>
    </source>
</evidence>
<gene>
    <name evidence="2" type="ORF">C9J01_21660</name>
</gene>
<evidence type="ECO:0008006" key="4">
    <source>
        <dbReference type="Google" id="ProtNLM"/>
    </source>
</evidence>
<dbReference type="OrthoDB" id="5195601at2"/>
<proteinExistence type="predicted"/>
<feature type="transmembrane region" description="Helical" evidence="1">
    <location>
        <begin position="118"/>
        <end position="141"/>
    </location>
</feature>
<keyword evidence="1" id="KW-1133">Transmembrane helix</keyword>
<feature type="transmembrane region" description="Helical" evidence="1">
    <location>
        <begin position="12"/>
        <end position="38"/>
    </location>
</feature>
<keyword evidence="1" id="KW-0812">Transmembrane</keyword>
<evidence type="ECO:0000313" key="2">
    <source>
        <dbReference type="EMBL" id="PSW09258.1"/>
    </source>
</evidence>
<name>A0A2T3N833_9GAMM</name>
<dbReference type="EMBL" id="PYMB01000016">
    <property type="protein sequence ID" value="PSW09258.1"/>
    <property type="molecule type" value="Genomic_DNA"/>
</dbReference>
<sequence>MTKPANRQTLAWVHRLAGGLAFLLIVTFFTTSVVVDLIGDSVHIAAVKQAILYGVGGLIPAMMATGISAAKLYPGKAKGALATKQLRMKLAAANGALILLPAAVVLAQWSAAGQFDVWYWRLQGLELIAGAANATLLGLNIRDGVRMAKKKRV</sequence>
<accession>A0A2T3N833</accession>
<keyword evidence="1" id="KW-0472">Membrane</keyword>
<reference evidence="2 3" key="1">
    <citation type="submission" date="2018-03" db="EMBL/GenBank/DDBJ databases">
        <title>Whole genome sequencing of Histamine producing bacteria.</title>
        <authorList>
            <person name="Butler K."/>
        </authorList>
    </citation>
    <scope>NUCLEOTIDE SEQUENCE [LARGE SCALE GENOMIC DNA]</scope>
    <source>
        <strain evidence="2 3">DSM 19138</strain>
    </source>
</reference>
<evidence type="ECO:0000256" key="1">
    <source>
        <dbReference type="SAM" id="Phobius"/>
    </source>
</evidence>
<dbReference type="Proteomes" id="UP000241346">
    <property type="component" value="Unassembled WGS sequence"/>
</dbReference>
<comment type="caution">
    <text evidence="2">The sequence shown here is derived from an EMBL/GenBank/DDBJ whole genome shotgun (WGS) entry which is preliminary data.</text>
</comment>